<reference evidence="1 2" key="1">
    <citation type="submission" date="2023-07" db="EMBL/GenBank/DDBJ databases">
        <authorList>
            <person name="Peeters C."/>
        </authorList>
    </citation>
    <scope>NUCLEOTIDE SEQUENCE [LARGE SCALE GENOMIC DNA]</scope>
    <source>
        <strain evidence="1 2">R-16034</strain>
    </source>
</reference>
<proteinExistence type="predicted"/>
<comment type="caution">
    <text evidence="1">The sequence shown here is derived from an EMBL/GenBank/DDBJ whole genome shotgun (WGS) entry which is preliminary data.</text>
</comment>
<dbReference type="NCBIfam" id="NF047509">
    <property type="entry name" value="Rv3131_FMN_oxido"/>
    <property type="match status" value="1"/>
</dbReference>
<dbReference type="InterPro" id="IPR000415">
    <property type="entry name" value="Nitroreductase-like"/>
</dbReference>
<dbReference type="PANTHER" id="PTHR23026:SF123">
    <property type="entry name" value="NAD(P)H NITROREDUCTASE RV3131-RELATED"/>
    <property type="match status" value="1"/>
</dbReference>
<dbReference type="Gene3D" id="3.40.109.10">
    <property type="entry name" value="NADH Oxidase"/>
    <property type="match status" value="2"/>
</dbReference>
<dbReference type="GO" id="GO:0016491">
    <property type="term" value="F:oxidoreductase activity"/>
    <property type="evidence" value="ECO:0007669"/>
    <property type="project" value="InterPro"/>
</dbReference>
<keyword evidence="2" id="KW-1185">Reference proteome</keyword>
<dbReference type="Proteomes" id="UP001189225">
    <property type="component" value="Unassembled WGS sequence"/>
</dbReference>
<dbReference type="PANTHER" id="PTHR23026">
    <property type="entry name" value="NADPH NITROREDUCTASE"/>
    <property type="match status" value="1"/>
</dbReference>
<organism evidence="1 2">
    <name type="scientific">Ralstonia edaphi</name>
    <dbReference type="NCBI Taxonomy" id="3058599"/>
    <lineage>
        <taxon>Bacteria</taxon>
        <taxon>Pseudomonadati</taxon>
        <taxon>Pseudomonadota</taxon>
        <taxon>Betaproteobacteria</taxon>
        <taxon>Burkholderiales</taxon>
        <taxon>Burkholderiaceae</taxon>
        <taxon>Ralstonia</taxon>
    </lineage>
</organism>
<accession>A0AB72X554</accession>
<gene>
    <name evidence="1" type="ORF">R16034_01348</name>
</gene>
<protein>
    <submittedName>
        <fullName evidence="1">NAD(P)H nitroreductase</fullName>
    </submittedName>
</protein>
<name>A0AB72X554_9RALS</name>
<dbReference type="SUPFAM" id="SSF55469">
    <property type="entry name" value="FMN-dependent nitroreductase-like"/>
    <property type="match status" value="2"/>
</dbReference>
<sequence length="364" mass="39146">MDRRGFMAGTIGLLALGGASSWGWRASTGSMDEYARYAAALRADLPPAPPLRELVRFATLAPNSHNTQPWHFVIGDSAIAIHPDLARATPAVDPDNHHLFVSLGCAAETLRIAAQATGRPGELRIDDRGIVTYAFSNGAPRPDPLFGAIPRRQSTRAEFDGRPVPAADLQTLARAAAIPGVDVILVTDRPRISKIRDLVIAGNEAQMADPAFIRELKHWLRFNPKAAMASGDGLFAATSNNPVLPDAVGRRAINLAFTANSENRKYRRQIDSSSGIAVFIGSHEDKAHWIAAGRACQRFALAATRLGLRCAFINQPVEIAQLRPDLAGVVGAAGKRADLVMRFGYGPELAFSPRRPVEAVITSE</sequence>
<evidence type="ECO:0000313" key="2">
    <source>
        <dbReference type="Proteomes" id="UP001189225"/>
    </source>
</evidence>
<evidence type="ECO:0000313" key="1">
    <source>
        <dbReference type="EMBL" id="CAJ0738871.1"/>
    </source>
</evidence>
<dbReference type="EMBL" id="CATWHI010000002">
    <property type="protein sequence ID" value="CAJ0738871.1"/>
    <property type="molecule type" value="Genomic_DNA"/>
</dbReference>
<dbReference type="InterPro" id="IPR050627">
    <property type="entry name" value="Nitroreductase/BluB"/>
</dbReference>
<dbReference type="RefSeq" id="WP_316899332.1">
    <property type="nucleotide sequence ID" value="NZ_CATWHI010000002.1"/>
</dbReference>
<dbReference type="AlphaFoldDB" id="A0AB72X554"/>